<keyword evidence="2" id="KW-1185">Reference proteome</keyword>
<comment type="caution">
    <text evidence="1">The sequence shown here is derived from an EMBL/GenBank/DDBJ whole genome shotgun (WGS) entry which is preliminary data.</text>
</comment>
<gene>
    <name evidence="1" type="ORF">SGCZBJ_04275</name>
</gene>
<organism evidence="1 2">
    <name type="scientific">Caulobacter zeae</name>
    <dbReference type="NCBI Taxonomy" id="2055137"/>
    <lineage>
        <taxon>Bacteria</taxon>
        <taxon>Pseudomonadati</taxon>
        <taxon>Pseudomonadota</taxon>
        <taxon>Alphaproteobacteria</taxon>
        <taxon>Caulobacterales</taxon>
        <taxon>Caulobacteraceae</taxon>
        <taxon>Caulobacter</taxon>
    </lineage>
</organism>
<reference evidence="1 2" key="1">
    <citation type="submission" date="2017-12" db="EMBL/GenBank/DDBJ databases">
        <title>The genome sequence of Caulobacter sp. 410.</title>
        <authorList>
            <person name="Gao J."/>
            <person name="Mao X."/>
            <person name="Sun J."/>
        </authorList>
    </citation>
    <scope>NUCLEOTIDE SEQUENCE [LARGE SCALE GENOMIC DNA]</scope>
    <source>
        <strain evidence="1 2">410</strain>
    </source>
</reference>
<proteinExistence type="predicted"/>
<evidence type="ECO:0000313" key="2">
    <source>
        <dbReference type="Proteomes" id="UP000234479"/>
    </source>
</evidence>
<dbReference type="AlphaFoldDB" id="A0A2N5DQ90"/>
<evidence type="ECO:0000313" key="1">
    <source>
        <dbReference type="EMBL" id="PLR28227.1"/>
    </source>
</evidence>
<dbReference type="EMBL" id="PJRS01000010">
    <property type="protein sequence ID" value="PLR28227.1"/>
    <property type="molecule type" value="Genomic_DNA"/>
</dbReference>
<name>A0A2N5DQ90_9CAUL</name>
<sequence>MKIDRRIVFAIDAEHEIVTTDRRSQQDGNSRIGILVLRPGDDYYRREIDATLGAQSFHRGVWRPSMFNAHLLAQVHEETWFQDPAIYAEKLKDRLIRAVGAAPRG</sequence>
<accession>A0A2N5DQ90</accession>
<dbReference type="Proteomes" id="UP000234479">
    <property type="component" value="Unassembled WGS sequence"/>
</dbReference>
<protein>
    <submittedName>
        <fullName evidence="1">Uncharacterized protein</fullName>
    </submittedName>
</protein>